<feature type="binding site" evidence="4">
    <location>
        <position position="110"/>
    </location>
    <ligand>
        <name>substrate</name>
    </ligand>
</feature>
<dbReference type="InterPro" id="IPR001406">
    <property type="entry name" value="PsdUridine_synth_TruA"/>
</dbReference>
<dbReference type="PANTHER" id="PTHR11142:SF0">
    <property type="entry name" value="TRNA PSEUDOURIDINE SYNTHASE-LIKE 1"/>
    <property type="match status" value="1"/>
</dbReference>
<dbReference type="HAMAP" id="MF_00171">
    <property type="entry name" value="TruA"/>
    <property type="match status" value="1"/>
</dbReference>
<dbReference type="GO" id="GO:0160147">
    <property type="term" value="F:tRNA pseudouridine(38-40) synthase activity"/>
    <property type="evidence" value="ECO:0007669"/>
    <property type="project" value="UniProtKB-EC"/>
</dbReference>
<evidence type="ECO:0000256" key="3">
    <source>
        <dbReference type="ARBA" id="ARBA00023235"/>
    </source>
</evidence>
<comment type="subunit">
    <text evidence="4">Homodimer.</text>
</comment>
<comment type="similarity">
    <text evidence="1 4 5">Belongs to the tRNA pseudouridine synthase TruA family.</text>
</comment>
<feature type="domain" description="Pseudouridine synthase I TruA alpha/beta" evidence="6">
    <location>
        <begin position="145"/>
        <end position="254"/>
    </location>
</feature>
<sequence>MRNIKMQVSYDGTAYCGYQIQPDQVTIQGKLEEAVSILTGEEVHITSSGRTDAGVHARAQVINFLTRSAIPIERWCLAINSRLPDDITVHTAEEMPLNFHARHDAKQKTYRYSIHRSRWPDVFHRKTRLHHPSLLDIDAMRRSLRYLEGEHDFTSFCSTRTSVESHVRTIFSTSVEYRPEPMLGDGEAGVIHIYITGNGFLFNMVRIIVGTVLEVGTGKRSESEIKQILDARDRKLAGPTAMAHGLTLWEVRYE</sequence>
<evidence type="ECO:0000313" key="7">
    <source>
        <dbReference type="EMBL" id="MFD0872505.1"/>
    </source>
</evidence>
<dbReference type="InterPro" id="IPR020103">
    <property type="entry name" value="PsdUridine_synth_cat_dom_sf"/>
</dbReference>
<name>A0ABW3DGA3_9BACL</name>
<dbReference type="InterPro" id="IPR020095">
    <property type="entry name" value="PsdUridine_synth_TruA_C"/>
</dbReference>
<gene>
    <name evidence="4 7" type="primary">truA</name>
    <name evidence="7" type="ORF">ACFQ03_25610</name>
</gene>
<keyword evidence="8" id="KW-1185">Reference proteome</keyword>
<feature type="active site" description="Nucleophile" evidence="4">
    <location>
        <position position="52"/>
    </location>
</feature>
<comment type="caution">
    <text evidence="7">The sequence shown here is derived from an EMBL/GenBank/DDBJ whole genome shotgun (WGS) entry which is preliminary data.</text>
</comment>
<evidence type="ECO:0000259" key="6">
    <source>
        <dbReference type="Pfam" id="PF01416"/>
    </source>
</evidence>
<dbReference type="CDD" id="cd02570">
    <property type="entry name" value="PseudoU_synth_EcTruA"/>
    <property type="match status" value="1"/>
</dbReference>
<dbReference type="NCBIfam" id="TIGR00071">
    <property type="entry name" value="hisT_truA"/>
    <property type="match status" value="1"/>
</dbReference>
<evidence type="ECO:0000256" key="5">
    <source>
        <dbReference type="RuleBase" id="RU003792"/>
    </source>
</evidence>
<dbReference type="Gene3D" id="3.30.70.580">
    <property type="entry name" value="Pseudouridine synthase I, catalytic domain, N-terminal subdomain"/>
    <property type="match status" value="1"/>
</dbReference>
<dbReference type="PANTHER" id="PTHR11142">
    <property type="entry name" value="PSEUDOURIDYLATE SYNTHASE"/>
    <property type="match status" value="1"/>
</dbReference>
<accession>A0ABW3DGA3</accession>
<dbReference type="PIRSF" id="PIRSF001430">
    <property type="entry name" value="tRNA_psdUrid_synth"/>
    <property type="match status" value="1"/>
</dbReference>
<keyword evidence="3 4" id="KW-0413">Isomerase</keyword>
<organism evidence="7 8">
    <name type="scientific">Paenibacillus residui</name>
    <dbReference type="NCBI Taxonomy" id="629724"/>
    <lineage>
        <taxon>Bacteria</taxon>
        <taxon>Bacillati</taxon>
        <taxon>Bacillota</taxon>
        <taxon>Bacilli</taxon>
        <taxon>Bacillales</taxon>
        <taxon>Paenibacillaceae</taxon>
        <taxon>Paenibacillus</taxon>
    </lineage>
</organism>
<evidence type="ECO:0000256" key="4">
    <source>
        <dbReference type="HAMAP-Rule" id="MF_00171"/>
    </source>
</evidence>
<protein>
    <recommendedName>
        <fullName evidence="4">tRNA pseudouridine synthase A</fullName>
        <ecNumber evidence="4">5.4.99.12</ecNumber>
    </recommendedName>
    <alternativeName>
        <fullName evidence="4">tRNA pseudouridine(38-40) synthase</fullName>
    </alternativeName>
    <alternativeName>
        <fullName evidence="4">tRNA pseudouridylate synthase I</fullName>
    </alternativeName>
    <alternativeName>
        <fullName evidence="4">tRNA-uridine isomerase I</fullName>
    </alternativeName>
</protein>
<reference evidence="8" key="1">
    <citation type="journal article" date="2019" name="Int. J. Syst. Evol. Microbiol.">
        <title>The Global Catalogue of Microorganisms (GCM) 10K type strain sequencing project: providing services to taxonomists for standard genome sequencing and annotation.</title>
        <authorList>
            <consortium name="The Broad Institute Genomics Platform"/>
            <consortium name="The Broad Institute Genome Sequencing Center for Infectious Disease"/>
            <person name="Wu L."/>
            <person name="Ma J."/>
        </authorList>
    </citation>
    <scope>NUCLEOTIDE SEQUENCE [LARGE SCALE GENOMIC DNA]</scope>
    <source>
        <strain evidence="8">CCUG 57263</strain>
    </source>
</reference>
<dbReference type="Pfam" id="PF01416">
    <property type="entry name" value="PseudoU_synth_1"/>
    <property type="match status" value="2"/>
</dbReference>
<comment type="catalytic activity">
    <reaction evidence="4 5">
        <text>uridine(38/39/40) in tRNA = pseudouridine(38/39/40) in tRNA</text>
        <dbReference type="Rhea" id="RHEA:22376"/>
        <dbReference type="Rhea" id="RHEA-COMP:10085"/>
        <dbReference type="Rhea" id="RHEA-COMP:10087"/>
        <dbReference type="ChEBI" id="CHEBI:65314"/>
        <dbReference type="ChEBI" id="CHEBI:65315"/>
        <dbReference type="EC" id="5.4.99.12"/>
    </reaction>
</comment>
<proteinExistence type="inferred from homology"/>
<dbReference type="EC" id="5.4.99.12" evidence="4"/>
<evidence type="ECO:0000256" key="2">
    <source>
        <dbReference type="ARBA" id="ARBA00022694"/>
    </source>
</evidence>
<dbReference type="InterPro" id="IPR020097">
    <property type="entry name" value="PsdUridine_synth_TruA_a/b_dom"/>
</dbReference>
<evidence type="ECO:0000256" key="1">
    <source>
        <dbReference type="ARBA" id="ARBA00009375"/>
    </source>
</evidence>
<feature type="domain" description="Pseudouridine synthase I TruA alpha/beta" evidence="6">
    <location>
        <begin position="8"/>
        <end position="104"/>
    </location>
</feature>
<dbReference type="RefSeq" id="WP_144936596.1">
    <property type="nucleotide sequence ID" value="NZ_JBHTIU010000109.1"/>
</dbReference>
<comment type="function">
    <text evidence="4">Formation of pseudouridine at positions 38, 39 and 40 in the anticodon stem and loop of transfer RNAs.</text>
</comment>
<dbReference type="Gene3D" id="3.30.70.660">
    <property type="entry name" value="Pseudouridine synthase I, catalytic domain, C-terminal subdomain"/>
    <property type="match status" value="1"/>
</dbReference>
<dbReference type="EMBL" id="JBHTIU010000109">
    <property type="protein sequence ID" value="MFD0872505.1"/>
    <property type="molecule type" value="Genomic_DNA"/>
</dbReference>
<dbReference type="InterPro" id="IPR020094">
    <property type="entry name" value="TruA/RsuA/RluB/E/F_N"/>
</dbReference>
<comment type="caution">
    <text evidence="4">Lacks conserved residue(s) required for the propagation of feature annotation.</text>
</comment>
<keyword evidence="2 4" id="KW-0819">tRNA processing</keyword>
<dbReference type="Proteomes" id="UP001597120">
    <property type="component" value="Unassembled WGS sequence"/>
</dbReference>
<evidence type="ECO:0000313" key="8">
    <source>
        <dbReference type="Proteomes" id="UP001597120"/>
    </source>
</evidence>
<dbReference type="SUPFAM" id="SSF55120">
    <property type="entry name" value="Pseudouridine synthase"/>
    <property type="match status" value="1"/>
</dbReference>